<dbReference type="EMBL" id="JAAIII010000003">
    <property type="protein sequence ID" value="NMM93972.1"/>
    <property type="molecule type" value="Genomic_DNA"/>
</dbReference>
<dbReference type="RefSeq" id="WP_169172019.1">
    <property type="nucleotide sequence ID" value="NZ_JAAIII010000003.1"/>
</dbReference>
<feature type="compositionally biased region" description="Polar residues" evidence="1">
    <location>
        <begin position="359"/>
        <end position="368"/>
    </location>
</feature>
<evidence type="ECO:0008006" key="4">
    <source>
        <dbReference type="Google" id="ProtNLM"/>
    </source>
</evidence>
<reference evidence="2 3" key="1">
    <citation type="submission" date="2020-02" db="EMBL/GenBank/DDBJ databases">
        <title>Characterization of phylogenetic diversity of novel bifidobacterial species isolated in Czech ZOOs.</title>
        <authorList>
            <person name="Lugli G.A."/>
            <person name="Vera N.B."/>
            <person name="Ventura M."/>
        </authorList>
    </citation>
    <scope>NUCLEOTIDE SEQUENCE [LARGE SCALE GENOMIC DNA]</scope>
    <source>
        <strain evidence="2 3">DSM 109957</strain>
    </source>
</reference>
<evidence type="ECO:0000313" key="2">
    <source>
        <dbReference type="EMBL" id="NMM93972.1"/>
    </source>
</evidence>
<gene>
    <name evidence="2" type="ORF">G1C95_1159</name>
</gene>
<feature type="compositionally biased region" description="Polar residues" evidence="1">
    <location>
        <begin position="225"/>
        <end position="245"/>
    </location>
</feature>
<dbReference type="AlphaFoldDB" id="A0A7Y0EPD0"/>
<feature type="compositionally biased region" description="Basic and acidic residues" evidence="1">
    <location>
        <begin position="561"/>
        <end position="576"/>
    </location>
</feature>
<feature type="region of interest" description="Disordered" evidence="1">
    <location>
        <begin position="561"/>
        <end position="580"/>
    </location>
</feature>
<feature type="region of interest" description="Disordered" evidence="1">
    <location>
        <begin position="207"/>
        <end position="248"/>
    </location>
</feature>
<dbReference type="SUPFAM" id="SSF51445">
    <property type="entry name" value="(Trans)glycosidases"/>
    <property type="match status" value="1"/>
</dbReference>
<keyword evidence="3" id="KW-1185">Reference proteome</keyword>
<organism evidence="2 3">
    <name type="scientific">Bifidobacterium oedipodis</name>
    <dbReference type="NCBI Taxonomy" id="2675322"/>
    <lineage>
        <taxon>Bacteria</taxon>
        <taxon>Bacillati</taxon>
        <taxon>Actinomycetota</taxon>
        <taxon>Actinomycetes</taxon>
        <taxon>Bifidobacteriales</taxon>
        <taxon>Bifidobacteriaceae</taxon>
        <taxon>Bifidobacterium</taxon>
    </lineage>
</organism>
<dbReference type="InterPro" id="IPR017853">
    <property type="entry name" value="GH"/>
</dbReference>
<name>A0A7Y0EPD0_9BIFI</name>
<dbReference type="Gene3D" id="3.20.20.80">
    <property type="entry name" value="Glycosidases"/>
    <property type="match status" value="1"/>
</dbReference>
<dbReference type="Proteomes" id="UP000532194">
    <property type="component" value="Unassembled WGS sequence"/>
</dbReference>
<evidence type="ECO:0000256" key="1">
    <source>
        <dbReference type="SAM" id="MobiDB-lite"/>
    </source>
</evidence>
<comment type="caution">
    <text evidence="2">The sequence shown here is derived from an EMBL/GenBank/DDBJ whole genome shotgun (WGS) entry which is preliminary data.</text>
</comment>
<proteinExistence type="predicted"/>
<evidence type="ECO:0000313" key="3">
    <source>
        <dbReference type="Proteomes" id="UP000532194"/>
    </source>
</evidence>
<feature type="region of interest" description="Disordered" evidence="1">
    <location>
        <begin position="359"/>
        <end position="381"/>
    </location>
</feature>
<protein>
    <recommendedName>
        <fullName evidence="4">Beta-agarase</fullName>
    </recommendedName>
</protein>
<accession>A0A7Y0EPD0</accession>
<sequence length="801" mass="89464">MSSPSSLSALVPAPENEPIDLICPAEGTTLAVYRRGVDQNADQQMADAACLIVRAQTLDEYSACLHLAFWEAGQRERGEDPTLRVEFGIPPQVEVPVPFDFHWLDGQTLFAPRTLGRLKMVLFGKALRRSDIEEITLATAPSFDGRRIRLWPCKFAPSMPEITLPRQPLIDELGQWIPTDWPGKTKDRATCSANLRAMLRESADYGQLGEQPDNVSDGHLCDQPIEQSGSCTSNQPAKPTNNGRASTDRFGGWIGKTFAATGWFRVARDSEAIDSTNHHNVSQSAIDRFWLVDPDGHAFISAGVDCVGAGIEIRVDPVLPWLDEHVKALTDQALTAANDPRNQVTCEPHTDSRTNLAAESRNPAQNSAHKPAQDPDFHWSADPNGCGGINATYDYAIANLRAAFGDDWRNAWSTITINHLHSWGINTIGNWSDLDFARTSGIPYVIPADTLTSVGFPATDTMLFRDFPDVFSSQYTEQSQTYAQGLLPWRDERNLIGYFMRNEPNWAFVYNLNIAEEMLANPADLTSKHAFVAWLRDRYHNDAQAWRDAWAISSSTASWRNGERNDAHNSGEHNSERDDESISNIHDFNDLIARPRFRLLSTLPAATADLKAFSRILIDRYVRVPAEALRRVDPHHLNLGMRYAYITDTDLLAGSDCYDVFSINSYQRTAYDQVEALGRTLNMPVMVGEFHHGATDRGLTAHGIRGVTSQAERGVAYRYYMEQAARSPYFVGAHYFQYNDQSCLGRFDGENYQIGLVDVCTREYPEMAQAMRQCTAVIHEVAAGIAPAFDRLPAEVNPIHY</sequence>